<keyword evidence="5" id="KW-0680">Restriction system</keyword>
<feature type="non-terminal residue" evidence="10">
    <location>
        <position position="1"/>
    </location>
</feature>
<dbReference type="InterPro" id="IPR025931">
    <property type="entry name" value="TaqI_C"/>
</dbReference>
<evidence type="ECO:0000256" key="7">
    <source>
        <dbReference type="ARBA" id="ARBA00047942"/>
    </source>
</evidence>
<evidence type="ECO:0000259" key="9">
    <source>
        <dbReference type="Pfam" id="PF12950"/>
    </source>
</evidence>
<feature type="domain" description="TaqI-like C-terminal specificity" evidence="9">
    <location>
        <begin position="226"/>
        <end position="381"/>
    </location>
</feature>
<dbReference type="GO" id="GO:0009307">
    <property type="term" value="P:DNA restriction-modification system"/>
    <property type="evidence" value="ECO:0007669"/>
    <property type="project" value="UniProtKB-KW"/>
</dbReference>
<evidence type="ECO:0000256" key="1">
    <source>
        <dbReference type="ARBA" id="ARBA00011900"/>
    </source>
</evidence>
<keyword evidence="6" id="KW-0238">DNA-binding</keyword>
<evidence type="ECO:0000256" key="4">
    <source>
        <dbReference type="ARBA" id="ARBA00022691"/>
    </source>
</evidence>
<evidence type="ECO:0000256" key="3">
    <source>
        <dbReference type="ARBA" id="ARBA00022679"/>
    </source>
</evidence>
<dbReference type="PANTHER" id="PTHR33841:SF6">
    <property type="entry name" value="TYPE II METHYLTRANSFERASE M.HINDII"/>
    <property type="match status" value="1"/>
</dbReference>
<proteinExistence type="predicted"/>
<evidence type="ECO:0000256" key="2">
    <source>
        <dbReference type="ARBA" id="ARBA00022603"/>
    </source>
</evidence>
<dbReference type="AlphaFoldDB" id="A0A0G0X5S3"/>
<comment type="caution">
    <text evidence="10">The sequence shown here is derived from an EMBL/GenBank/DDBJ whole genome shotgun (WGS) entry which is preliminary data.</text>
</comment>
<dbReference type="EMBL" id="LCBY01000076">
    <property type="protein sequence ID" value="KKS19717.1"/>
    <property type="molecule type" value="Genomic_DNA"/>
</dbReference>
<name>A0A0G0X5S3_9BACT</name>
<keyword evidence="3" id="KW-0808">Transferase</keyword>
<protein>
    <recommendedName>
        <fullName evidence="1">site-specific DNA-methyltransferase (adenine-specific)</fullName>
        <ecNumber evidence="1">2.1.1.72</ecNumber>
    </recommendedName>
</protein>
<reference evidence="10 11" key="1">
    <citation type="journal article" date="2015" name="Nature">
        <title>rRNA introns, odd ribosomes, and small enigmatic genomes across a large radiation of phyla.</title>
        <authorList>
            <person name="Brown C.T."/>
            <person name="Hug L.A."/>
            <person name="Thomas B.C."/>
            <person name="Sharon I."/>
            <person name="Castelle C.J."/>
            <person name="Singh A."/>
            <person name="Wilkins M.J."/>
            <person name="Williams K.H."/>
            <person name="Banfield J.F."/>
        </authorList>
    </citation>
    <scope>NUCLEOTIDE SEQUENCE [LARGE SCALE GENOMIC DNA]</scope>
</reference>
<sequence length="448" mass="52597">PIRNGTMKQFYSGRGELFYFFFHLSLNLGRDKSSVAFITTNYYPTASYGNLLRKDFKERAEIVSLINFNELRIFESALGQHNLITILRKSNERNLVAKNIITKKKGIADPTILSAILNHQDKDTDYFNIAQNELYDGKENYIRLGGTSGENNQINKILGKLSINPLLGDICFVRQGLRTGIDKTTQSHKLNYNLKGEMGEGVFIITKKELSDIKLNINEKKIIKEFYKNSDISKFYTKQDSDQYVFYIAKTYDEKKLKKDCPNIYAHLLKFKELILKIRGRNNEQLDHWVNLDRTREEFIFTSQKIVAPQRSYKNTFGFSEKEWYASADVYYILQNNKKYLLKYILALINSKLYYLWLYTRGKRKGDMLELYQNPLSEIPIKDIPEKQQKPFIELVDRILSITNDKDYLKNQDKQARVKAYGNRIDKMVYELYELTPEEINIVEDFGK</sequence>
<gene>
    <name evidence="10" type="ORF">UU78_C0076G0008</name>
</gene>
<dbReference type="GO" id="GO:0009007">
    <property type="term" value="F:site-specific DNA-methyltransferase (adenine-specific) activity"/>
    <property type="evidence" value="ECO:0007669"/>
    <property type="project" value="UniProtKB-EC"/>
</dbReference>
<dbReference type="PATRIC" id="fig|1618487.3.peg.888"/>
<evidence type="ECO:0000313" key="10">
    <source>
        <dbReference type="EMBL" id="KKS19717.1"/>
    </source>
</evidence>
<dbReference type="Pfam" id="PF12950">
    <property type="entry name" value="TaqI_C"/>
    <property type="match status" value="1"/>
</dbReference>
<dbReference type="Pfam" id="PF07669">
    <property type="entry name" value="Eco57I"/>
    <property type="match status" value="1"/>
</dbReference>
<evidence type="ECO:0000256" key="5">
    <source>
        <dbReference type="ARBA" id="ARBA00022747"/>
    </source>
</evidence>
<evidence type="ECO:0000313" key="11">
    <source>
        <dbReference type="Proteomes" id="UP000034371"/>
    </source>
</evidence>
<dbReference type="InterPro" id="IPR011639">
    <property type="entry name" value="MethylTrfase_TaqI-like_dom"/>
</dbReference>
<dbReference type="GO" id="GO:0032259">
    <property type="term" value="P:methylation"/>
    <property type="evidence" value="ECO:0007669"/>
    <property type="project" value="UniProtKB-KW"/>
</dbReference>
<dbReference type="SUPFAM" id="SSF116734">
    <property type="entry name" value="DNA methylase specificity domain"/>
    <property type="match status" value="1"/>
</dbReference>
<dbReference type="GO" id="GO:0003677">
    <property type="term" value="F:DNA binding"/>
    <property type="evidence" value="ECO:0007669"/>
    <property type="project" value="UniProtKB-KW"/>
</dbReference>
<dbReference type="Gene3D" id="3.40.50.150">
    <property type="entry name" value="Vaccinia Virus protein VP39"/>
    <property type="match status" value="1"/>
</dbReference>
<comment type="catalytic activity">
    <reaction evidence="7">
        <text>a 2'-deoxyadenosine in DNA + S-adenosyl-L-methionine = an N(6)-methyl-2'-deoxyadenosine in DNA + S-adenosyl-L-homocysteine + H(+)</text>
        <dbReference type="Rhea" id="RHEA:15197"/>
        <dbReference type="Rhea" id="RHEA-COMP:12418"/>
        <dbReference type="Rhea" id="RHEA-COMP:12419"/>
        <dbReference type="ChEBI" id="CHEBI:15378"/>
        <dbReference type="ChEBI" id="CHEBI:57856"/>
        <dbReference type="ChEBI" id="CHEBI:59789"/>
        <dbReference type="ChEBI" id="CHEBI:90615"/>
        <dbReference type="ChEBI" id="CHEBI:90616"/>
        <dbReference type="EC" id="2.1.1.72"/>
    </reaction>
</comment>
<evidence type="ECO:0000259" key="8">
    <source>
        <dbReference type="Pfam" id="PF07669"/>
    </source>
</evidence>
<organism evidence="10 11">
    <name type="scientific">Candidatus Roizmanbacteria bacterium GW2011_GWC2_41_7</name>
    <dbReference type="NCBI Taxonomy" id="1618487"/>
    <lineage>
        <taxon>Bacteria</taxon>
        <taxon>Candidatus Roizmaniibacteriota</taxon>
    </lineage>
</organism>
<dbReference type="EC" id="2.1.1.72" evidence="1"/>
<feature type="domain" description="Type II methyltransferase M.TaqI-like" evidence="8">
    <location>
        <begin position="7"/>
        <end position="74"/>
    </location>
</feature>
<keyword evidence="2" id="KW-0489">Methyltransferase</keyword>
<dbReference type="Proteomes" id="UP000034371">
    <property type="component" value="Unassembled WGS sequence"/>
</dbReference>
<accession>A0A0G0X5S3</accession>
<dbReference type="SUPFAM" id="SSF53335">
    <property type="entry name" value="S-adenosyl-L-methionine-dependent methyltransferases"/>
    <property type="match status" value="1"/>
</dbReference>
<keyword evidence="4" id="KW-0949">S-adenosyl-L-methionine</keyword>
<dbReference type="InterPro" id="IPR050953">
    <property type="entry name" value="N4_N6_ade-DNA_methylase"/>
</dbReference>
<dbReference type="InterPro" id="IPR029063">
    <property type="entry name" value="SAM-dependent_MTases_sf"/>
</dbReference>
<evidence type="ECO:0000256" key="6">
    <source>
        <dbReference type="ARBA" id="ARBA00023125"/>
    </source>
</evidence>
<dbReference type="PANTHER" id="PTHR33841">
    <property type="entry name" value="DNA METHYLTRANSFERASE YEEA-RELATED"/>
    <property type="match status" value="1"/>
</dbReference>